<keyword evidence="2" id="KW-1185">Reference proteome</keyword>
<comment type="caution">
    <text evidence="1">The sequence shown here is derived from an EMBL/GenBank/DDBJ whole genome shotgun (WGS) entry which is preliminary data.</text>
</comment>
<dbReference type="EMBL" id="DUZY01000003">
    <property type="protein sequence ID" value="DAD33838.1"/>
    <property type="molecule type" value="Genomic_DNA"/>
</dbReference>
<organism evidence="1 2">
    <name type="scientific">Nelumbo nucifera</name>
    <name type="common">Sacred lotus</name>
    <dbReference type="NCBI Taxonomy" id="4432"/>
    <lineage>
        <taxon>Eukaryota</taxon>
        <taxon>Viridiplantae</taxon>
        <taxon>Streptophyta</taxon>
        <taxon>Embryophyta</taxon>
        <taxon>Tracheophyta</taxon>
        <taxon>Spermatophyta</taxon>
        <taxon>Magnoliopsida</taxon>
        <taxon>Proteales</taxon>
        <taxon>Nelumbonaceae</taxon>
        <taxon>Nelumbo</taxon>
    </lineage>
</organism>
<dbReference type="Proteomes" id="UP000607653">
    <property type="component" value="Unassembled WGS sequence"/>
</dbReference>
<sequence length="148" mass="16857">MHFPRVCVTVDISQKLELEVPIKARAYKIIYENLHNLCLVCGVAGHKTGQCTTTAEKEKAKQVQGNPNHKGGRTANKFVTFPGNRKVVDESYTPAIHIEPRASTNQWVHKNWYNDEGTESIKGKGNERASHQKDEAIQNYENLRRMRI</sequence>
<evidence type="ECO:0000313" key="1">
    <source>
        <dbReference type="EMBL" id="DAD33838.1"/>
    </source>
</evidence>
<accession>A0A822YX87</accession>
<proteinExistence type="predicted"/>
<dbReference type="AlphaFoldDB" id="A0A822YX87"/>
<name>A0A822YX87_NELNU</name>
<reference evidence="1 2" key="1">
    <citation type="journal article" date="2020" name="Mol. Biol. Evol.">
        <title>Distinct Expression and Methylation Patterns for Genes with Different Fates following a Single Whole-Genome Duplication in Flowering Plants.</title>
        <authorList>
            <person name="Shi T."/>
            <person name="Rahmani R.S."/>
            <person name="Gugger P.F."/>
            <person name="Wang M."/>
            <person name="Li H."/>
            <person name="Zhang Y."/>
            <person name="Li Z."/>
            <person name="Wang Q."/>
            <person name="Van de Peer Y."/>
            <person name="Marchal K."/>
            <person name="Chen J."/>
        </authorList>
    </citation>
    <scope>NUCLEOTIDE SEQUENCE [LARGE SCALE GENOMIC DNA]</scope>
    <source>
        <tissue evidence="1">Leaf</tissue>
    </source>
</reference>
<protein>
    <submittedName>
        <fullName evidence="1">Uncharacterized protein</fullName>
    </submittedName>
</protein>
<evidence type="ECO:0000313" key="2">
    <source>
        <dbReference type="Proteomes" id="UP000607653"/>
    </source>
</evidence>
<gene>
    <name evidence="1" type="ORF">HUJ06_012689</name>
</gene>